<dbReference type="SUPFAM" id="SSF55811">
    <property type="entry name" value="Nudix"/>
    <property type="match status" value="1"/>
</dbReference>
<dbReference type="Pfam" id="PF00293">
    <property type="entry name" value="NUDIX"/>
    <property type="match status" value="1"/>
</dbReference>
<evidence type="ECO:0000313" key="8">
    <source>
        <dbReference type="Proteomes" id="UP000265742"/>
    </source>
</evidence>
<dbReference type="PANTHER" id="PTHR43046:SF12">
    <property type="entry name" value="GDP-MANNOSE MANNOSYL HYDROLASE"/>
    <property type="match status" value="1"/>
</dbReference>
<dbReference type="OrthoDB" id="9804442at2"/>
<keyword evidence="8" id="KW-1185">Reference proteome</keyword>
<comment type="caution">
    <text evidence="7">The sequence shown here is derived from an EMBL/GenBank/DDBJ whole genome shotgun (WGS) entry which is preliminary data.</text>
</comment>
<name>A0A3A1TXE5_9MICO</name>
<keyword evidence="3 5" id="KW-0378">Hydrolase</keyword>
<dbReference type="AlphaFoldDB" id="A0A3A1TXE5"/>
<dbReference type="PROSITE" id="PS51462">
    <property type="entry name" value="NUDIX"/>
    <property type="match status" value="1"/>
</dbReference>
<feature type="domain" description="Nudix hydrolase" evidence="6">
    <location>
        <begin position="8"/>
        <end position="149"/>
    </location>
</feature>
<sequence length="154" mass="17172">MKTPPRPVVRNAARVLLLDPDGRVLLVRGGDPADPEAGTWWLTPGGGLEPGEDARTAALREAFEETGHRVERLTGPVARRSSVFPFDGRLIEQREQYFTARVPAFEPTTAGWTELEQRALSGFRWWTLAELRATEETVFPERLADMVSEALQSS</sequence>
<dbReference type="Proteomes" id="UP000265742">
    <property type="component" value="Unassembled WGS sequence"/>
</dbReference>
<organism evidence="7 8">
    <name type="scientific">Amnibacterium setariae</name>
    <dbReference type="NCBI Taxonomy" id="2306585"/>
    <lineage>
        <taxon>Bacteria</taxon>
        <taxon>Bacillati</taxon>
        <taxon>Actinomycetota</taxon>
        <taxon>Actinomycetes</taxon>
        <taxon>Micrococcales</taxon>
        <taxon>Microbacteriaceae</taxon>
        <taxon>Amnibacterium</taxon>
    </lineage>
</organism>
<dbReference type="GO" id="GO:0016787">
    <property type="term" value="F:hydrolase activity"/>
    <property type="evidence" value="ECO:0007669"/>
    <property type="project" value="UniProtKB-KW"/>
</dbReference>
<dbReference type="InterPro" id="IPR020084">
    <property type="entry name" value="NUDIX_hydrolase_CS"/>
</dbReference>
<accession>A0A3A1TXE5</accession>
<evidence type="ECO:0000259" key="6">
    <source>
        <dbReference type="PROSITE" id="PS51462"/>
    </source>
</evidence>
<comment type="similarity">
    <text evidence="2 5">Belongs to the Nudix hydrolase family.</text>
</comment>
<dbReference type="Gene3D" id="3.90.79.10">
    <property type="entry name" value="Nucleoside Triphosphate Pyrophosphohydrolase"/>
    <property type="match status" value="1"/>
</dbReference>
<protein>
    <submittedName>
        <fullName evidence="7">NUDIX domain-containing protein</fullName>
    </submittedName>
</protein>
<dbReference type="InterPro" id="IPR000086">
    <property type="entry name" value="NUDIX_hydrolase_dom"/>
</dbReference>
<evidence type="ECO:0000256" key="4">
    <source>
        <dbReference type="ARBA" id="ARBA00022842"/>
    </source>
</evidence>
<evidence type="ECO:0000313" key="7">
    <source>
        <dbReference type="EMBL" id="RIX26379.1"/>
    </source>
</evidence>
<dbReference type="PANTHER" id="PTHR43046">
    <property type="entry name" value="GDP-MANNOSE MANNOSYL HYDROLASE"/>
    <property type="match status" value="1"/>
</dbReference>
<comment type="cofactor">
    <cofactor evidence="1">
        <name>Mg(2+)</name>
        <dbReference type="ChEBI" id="CHEBI:18420"/>
    </cofactor>
</comment>
<dbReference type="InterPro" id="IPR015797">
    <property type="entry name" value="NUDIX_hydrolase-like_dom_sf"/>
</dbReference>
<evidence type="ECO:0000256" key="3">
    <source>
        <dbReference type="ARBA" id="ARBA00022801"/>
    </source>
</evidence>
<evidence type="ECO:0000256" key="5">
    <source>
        <dbReference type="RuleBase" id="RU003476"/>
    </source>
</evidence>
<gene>
    <name evidence="7" type="ORF">D1781_15620</name>
</gene>
<evidence type="ECO:0000256" key="1">
    <source>
        <dbReference type="ARBA" id="ARBA00001946"/>
    </source>
</evidence>
<dbReference type="CDD" id="cd04685">
    <property type="entry name" value="NUDIX_Hydrolase"/>
    <property type="match status" value="1"/>
</dbReference>
<reference evidence="8" key="1">
    <citation type="submission" date="2018-09" db="EMBL/GenBank/DDBJ databases">
        <authorList>
            <person name="Kim I."/>
        </authorList>
    </citation>
    <scope>NUCLEOTIDE SEQUENCE [LARGE SCALE GENOMIC DNA]</scope>
    <source>
        <strain evidence="8">DD4a</strain>
    </source>
</reference>
<keyword evidence="4" id="KW-0460">Magnesium</keyword>
<dbReference type="InterPro" id="IPR020476">
    <property type="entry name" value="Nudix_hydrolase"/>
</dbReference>
<dbReference type="EMBL" id="QXTG01000003">
    <property type="protein sequence ID" value="RIX26379.1"/>
    <property type="molecule type" value="Genomic_DNA"/>
</dbReference>
<dbReference type="RefSeq" id="WP_119483420.1">
    <property type="nucleotide sequence ID" value="NZ_QXTG01000003.1"/>
</dbReference>
<proteinExistence type="inferred from homology"/>
<dbReference type="PROSITE" id="PS00893">
    <property type="entry name" value="NUDIX_BOX"/>
    <property type="match status" value="1"/>
</dbReference>
<evidence type="ECO:0000256" key="2">
    <source>
        <dbReference type="ARBA" id="ARBA00005582"/>
    </source>
</evidence>
<dbReference type="PRINTS" id="PR00502">
    <property type="entry name" value="NUDIXFAMILY"/>
</dbReference>